<dbReference type="Proteomes" id="UP000576368">
    <property type="component" value="Unassembled WGS sequence"/>
</dbReference>
<keyword evidence="4" id="KW-1185">Reference proteome</keyword>
<dbReference type="Proteomes" id="UP001302374">
    <property type="component" value="Chromosome"/>
</dbReference>
<accession>A0A7X5YBH7</accession>
<proteinExistence type="predicted"/>
<sequence length="375" mass="43160">MKIKYILWIFVVIGMIGWQSCSDDSETLTPSDMEEWKPVLASGNNVYDEKIEDFYNRTGVYVLYQFEPREVYFDGSNAWKENLVDTIITSQTYTPNGDDIYVEGDYVYIQGTKYPIGTTDGEDFTTLKREVILTDDGDIYVRAYTVTLTKNSINVNEAKNEYVGKQFEWVEEMFLNFYPDTILRVALPLKIILGRNLWYTNSMYMYGLKEYSYYYSFHNLIFSHGDESLDDLLASGKNKIKNDVHSWFITERIESMYSLDEFNLVSDYSWAGGASSARPSTGQCYGLGFVIRPTTTILTTILKTDLANYLTLIMGNSYEKLTAEPANGNYNANDFTGILHPKKDINGLIRKKYDILMNEFKRLGIDLQAIGELYN</sequence>
<protein>
    <submittedName>
        <fullName evidence="1">Uncharacterized protein</fullName>
    </submittedName>
</protein>
<dbReference type="PROSITE" id="PS51257">
    <property type="entry name" value="PROKAR_LIPOPROTEIN"/>
    <property type="match status" value="1"/>
</dbReference>
<reference evidence="2 4" key="1">
    <citation type="submission" date="2019-09" db="EMBL/GenBank/DDBJ databases">
        <title>Butyricimonas paravirosa DSM 105722 (=214-4 = JCM 18677 = CCUG 65563).</title>
        <authorList>
            <person name="Le Roy T."/>
            <person name="Cani P.D."/>
        </authorList>
    </citation>
    <scope>NUCLEOTIDE SEQUENCE [LARGE SCALE GENOMIC DNA]</scope>
    <source>
        <strain evidence="2 4">DSM 105722</strain>
    </source>
</reference>
<gene>
    <name evidence="2" type="ORF">F1644_20485</name>
    <name evidence="1" type="ORF">GGR15_001657</name>
</gene>
<dbReference type="EMBL" id="JAATLI010000005">
    <property type="protein sequence ID" value="NJC18040.1"/>
    <property type="molecule type" value="Genomic_DNA"/>
</dbReference>
<organism evidence="1 3">
    <name type="scientific">Butyricimonas paravirosa</name>
    <dbReference type="NCBI Taxonomy" id="1472417"/>
    <lineage>
        <taxon>Bacteria</taxon>
        <taxon>Pseudomonadati</taxon>
        <taxon>Bacteroidota</taxon>
        <taxon>Bacteroidia</taxon>
        <taxon>Bacteroidales</taxon>
        <taxon>Odoribacteraceae</taxon>
        <taxon>Butyricimonas</taxon>
    </lineage>
</organism>
<name>A0A7X5YBH7_9BACT</name>
<reference evidence="1 3" key="2">
    <citation type="submission" date="2020-03" db="EMBL/GenBank/DDBJ databases">
        <title>Genomic Encyclopedia of Type Strains, Phase IV (KMG-IV): sequencing the most valuable type-strain genomes for metagenomic binning, comparative biology and taxonomic classification.</title>
        <authorList>
            <person name="Goeker M."/>
        </authorList>
    </citation>
    <scope>NUCLEOTIDE SEQUENCE [LARGE SCALE GENOMIC DNA]</scope>
    <source>
        <strain evidence="1 3">DSM 105722</strain>
    </source>
</reference>
<dbReference type="EMBL" id="CP043839">
    <property type="protein sequence ID" value="WOF14484.1"/>
    <property type="molecule type" value="Genomic_DNA"/>
</dbReference>
<dbReference type="GeneID" id="86893726"/>
<evidence type="ECO:0000313" key="3">
    <source>
        <dbReference type="Proteomes" id="UP000576368"/>
    </source>
</evidence>
<evidence type="ECO:0000313" key="2">
    <source>
        <dbReference type="EMBL" id="WOF14484.1"/>
    </source>
</evidence>
<dbReference type="AlphaFoldDB" id="A0A7X5YBH7"/>
<dbReference type="RefSeq" id="WP_118304115.1">
    <property type="nucleotide sequence ID" value="NZ_BMPA01000006.1"/>
</dbReference>
<dbReference type="Gene3D" id="3.40.390.70">
    <property type="match status" value="1"/>
</dbReference>
<evidence type="ECO:0000313" key="1">
    <source>
        <dbReference type="EMBL" id="NJC18040.1"/>
    </source>
</evidence>
<evidence type="ECO:0000313" key="4">
    <source>
        <dbReference type="Proteomes" id="UP001302374"/>
    </source>
</evidence>